<dbReference type="InterPro" id="IPR037035">
    <property type="entry name" value="GK-like_C_sf"/>
</dbReference>
<organism evidence="3 4">
    <name type="scientific">Tunturiibacter lichenicola</name>
    <dbReference type="NCBI Taxonomy" id="2051959"/>
    <lineage>
        <taxon>Bacteria</taxon>
        <taxon>Pseudomonadati</taxon>
        <taxon>Acidobacteriota</taxon>
        <taxon>Terriglobia</taxon>
        <taxon>Terriglobales</taxon>
        <taxon>Acidobacteriaceae</taxon>
        <taxon>Tunturiibacter</taxon>
    </lineage>
</organism>
<feature type="domain" description="MOFRL-associated" evidence="2">
    <location>
        <begin position="59"/>
        <end position="310"/>
    </location>
</feature>
<evidence type="ECO:0000313" key="3">
    <source>
        <dbReference type="EMBL" id="MBB5343307.1"/>
    </source>
</evidence>
<feature type="domain" description="MOFRL" evidence="1">
    <location>
        <begin position="384"/>
        <end position="511"/>
    </location>
</feature>
<dbReference type="Pfam" id="PF13660">
    <property type="entry name" value="DUF4147"/>
    <property type="match status" value="1"/>
</dbReference>
<dbReference type="GO" id="GO:0008887">
    <property type="term" value="F:glycerate kinase activity"/>
    <property type="evidence" value="ECO:0007669"/>
    <property type="project" value="InterPro"/>
</dbReference>
<keyword evidence="3" id="KW-0560">Oxidoreductase</keyword>
<dbReference type="InterPro" id="IPR039760">
    <property type="entry name" value="MOFRL_protein"/>
</dbReference>
<proteinExistence type="predicted"/>
<evidence type="ECO:0000313" key="4">
    <source>
        <dbReference type="Proteomes" id="UP000569092"/>
    </source>
</evidence>
<comment type="caution">
    <text evidence="3">The sequence shown here is derived from an EMBL/GenBank/DDBJ whole genome shotgun (WGS) entry which is preliminary data.</text>
</comment>
<gene>
    <name evidence="3" type="ORF">HDF10_001282</name>
</gene>
<dbReference type="Gene3D" id="3.40.50.10180">
    <property type="entry name" value="Glycerate kinase, MOFRL-like N-terminal domain"/>
    <property type="match status" value="1"/>
</dbReference>
<dbReference type="AlphaFoldDB" id="A0A7W8N2E0"/>
<dbReference type="PANTHER" id="PTHR12227">
    <property type="entry name" value="GLYCERATE KINASE"/>
    <property type="match status" value="1"/>
</dbReference>
<dbReference type="GO" id="GO:0005737">
    <property type="term" value="C:cytoplasm"/>
    <property type="evidence" value="ECO:0007669"/>
    <property type="project" value="TreeGrafter"/>
</dbReference>
<dbReference type="EC" id="1.1.1.81" evidence="3"/>
<dbReference type="GO" id="GO:0016618">
    <property type="term" value="F:hydroxypyruvate reductase [NAD(P)H] activity"/>
    <property type="evidence" value="ECO:0007669"/>
    <property type="project" value="UniProtKB-EC"/>
</dbReference>
<dbReference type="InterPro" id="IPR025286">
    <property type="entry name" value="MOFRL_assoc_dom"/>
</dbReference>
<dbReference type="InterPro" id="IPR007835">
    <property type="entry name" value="MOFRL"/>
</dbReference>
<protein>
    <submittedName>
        <fullName evidence="3">Hydroxypyruvate reductase</fullName>
        <ecNumber evidence="3">1.1.1.81</ecNumber>
    </submittedName>
</protein>
<dbReference type="Gene3D" id="3.40.1480.10">
    <property type="entry name" value="MOFRL domain"/>
    <property type="match status" value="1"/>
</dbReference>
<name>A0A7W8N2E0_9BACT</name>
<dbReference type="SUPFAM" id="SSF82544">
    <property type="entry name" value="GckA/TtuD-like"/>
    <property type="match status" value="1"/>
</dbReference>
<reference evidence="3 4" key="1">
    <citation type="submission" date="2020-08" db="EMBL/GenBank/DDBJ databases">
        <title>Genomic Encyclopedia of Type Strains, Phase IV (KMG-V): Genome sequencing to study the core and pangenomes of soil and plant-associated prokaryotes.</title>
        <authorList>
            <person name="Whitman W."/>
        </authorList>
    </citation>
    <scope>NUCLEOTIDE SEQUENCE [LARGE SCALE GENOMIC DNA]</scope>
    <source>
        <strain evidence="3 4">M8US30</strain>
    </source>
</reference>
<dbReference type="Proteomes" id="UP000569092">
    <property type="component" value="Unassembled WGS sequence"/>
</dbReference>
<sequence length="518" mass="55851">MPDRLSCNDRHARRVKYSKTSSSSYAEIIHVARHGKSQKGLGGGSLPMISAALDLGEIARALFRYSLADCSIERAFSEKIKSRTDGASRRYLLFEDDPVDLSRLKHIRVLAAGKAATPMLEALLPHLQNLPQCEVSGVLVTAERPEQLPENFQFFAGGHPLPNQASVDAARAALQVLQTLKLMSSRPDDALCVFLISGGASAMLELPLDSTISLEDTVSFYRELVHCGASIAEINCVRKHFSAIKGGRLAMHAEGILSYSLLISDVPVGHLDALASGPTLPDTSTVEQCREILARYDLMKRFPASLRRFFGNPGLPETPKAHQFSARSLTLITSDDLAEATRRRAESIGFYAVIDNTCDDWDYCRAAVYLLERLRSLRRDHARVCLISSGEVTVELPEGSPKANDVAASHRLGIGGRNQHFALYAATLLQSSAGATVVLSAGTDGIDGNSIAAGAVVGELTLLRSNGSRNTADSGLLRQAELALQHFDSGTFLKTVGSSIVTGATGNNLRDLRILLCV</sequence>
<evidence type="ECO:0000259" key="1">
    <source>
        <dbReference type="Pfam" id="PF05161"/>
    </source>
</evidence>
<dbReference type="InterPro" id="IPR038614">
    <property type="entry name" value="GK_N_sf"/>
</dbReference>
<evidence type="ECO:0000259" key="2">
    <source>
        <dbReference type="Pfam" id="PF13660"/>
    </source>
</evidence>
<dbReference type="EMBL" id="JACHDZ010000002">
    <property type="protein sequence ID" value="MBB5343307.1"/>
    <property type="molecule type" value="Genomic_DNA"/>
</dbReference>
<accession>A0A7W8N2E0</accession>
<dbReference type="Pfam" id="PF05161">
    <property type="entry name" value="MOFRL"/>
    <property type="match status" value="1"/>
</dbReference>
<dbReference type="PANTHER" id="PTHR12227:SF0">
    <property type="entry name" value="GLYCERATE KINASE"/>
    <property type="match status" value="1"/>
</dbReference>